<dbReference type="EMBL" id="CAJVCH010539191">
    <property type="protein sequence ID" value="CAG7826263.1"/>
    <property type="molecule type" value="Genomic_DNA"/>
</dbReference>
<name>A0A8J2L6U6_9HEXA</name>
<gene>
    <name evidence="1" type="ORF">AFUS01_LOCUS36326</name>
</gene>
<dbReference type="Proteomes" id="UP000708208">
    <property type="component" value="Unassembled WGS sequence"/>
</dbReference>
<accession>A0A8J2L6U6</accession>
<feature type="non-terminal residue" evidence="1">
    <location>
        <position position="1"/>
    </location>
</feature>
<proteinExistence type="predicted"/>
<comment type="caution">
    <text evidence="1">The sequence shown here is derived from an EMBL/GenBank/DDBJ whole genome shotgun (WGS) entry which is preliminary data.</text>
</comment>
<organism evidence="1 2">
    <name type="scientific">Allacma fusca</name>
    <dbReference type="NCBI Taxonomy" id="39272"/>
    <lineage>
        <taxon>Eukaryota</taxon>
        <taxon>Metazoa</taxon>
        <taxon>Ecdysozoa</taxon>
        <taxon>Arthropoda</taxon>
        <taxon>Hexapoda</taxon>
        <taxon>Collembola</taxon>
        <taxon>Symphypleona</taxon>
        <taxon>Sminthuridae</taxon>
        <taxon>Allacma</taxon>
    </lineage>
</organism>
<keyword evidence="2" id="KW-1185">Reference proteome</keyword>
<evidence type="ECO:0000313" key="2">
    <source>
        <dbReference type="Proteomes" id="UP000708208"/>
    </source>
</evidence>
<dbReference type="AlphaFoldDB" id="A0A8J2L6U6"/>
<protein>
    <submittedName>
        <fullName evidence="1">Uncharacterized protein</fullName>
    </submittedName>
</protein>
<sequence length="55" mass="6468">MAYNLKNYHDGAIQSTLKEVEETLETLVGQVRFQHPRDQMFILGRIHQALETLQR</sequence>
<evidence type="ECO:0000313" key="1">
    <source>
        <dbReference type="EMBL" id="CAG7826263.1"/>
    </source>
</evidence>
<reference evidence="1" key="1">
    <citation type="submission" date="2021-06" db="EMBL/GenBank/DDBJ databases">
        <authorList>
            <person name="Hodson N. C."/>
            <person name="Mongue J. A."/>
            <person name="Jaron S. K."/>
        </authorList>
    </citation>
    <scope>NUCLEOTIDE SEQUENCE</scope>
</reference>